<dbReference type="Pfam" id="PF01230">
    <property type="entry name" value="HIT"/>
    <property type="match status" value="1"/>
</dbReference>
<dbReference type="Gene3D" id="3.30.428.10">
    <property type="entry name" value="HIT-like"/>
    <property type="match status" value="1"/>
</dbReference>
<evidence type="ECO:0000313" key="4">
    <source>
        <dbReference type="Proteomes" id="UP000294257"/>
    </source>
</evidence>
<evidence type="ECO:0000256" key="1">
    <source>
        <dbReference type="PROSITE-ProRule" id="PRU00464"/>
    </source>
</evidence>
<dbReference type="Proteomes" id="UP000294257">
    <property type="component" value="Unassembled WGS sequence"/>
</dbReference>
<name>A0A4Q7KC45_9PSEU</name>
<dbReference type="PROSITE" id="PS51084">
    <property type="entry name" value="HIT_2"/>
    <property type="match status" value="1"/>
</dbReference>
<comment type="caution">
    <text evidence="3">The sequence shown here is derived from an EMBL/GenBank/DDBJ whole genome shotgun (WGS) entry which is preliminary data.</text>
</comment>
<dbReference type="InterPro" id="IPR036265">
    <property type="entry name" value="HIT-like_sf"/>
</dbReference>
<evidence type="ECO:0000259" key="2">
    <source>
        <dbReference type="PROSITE" id="PS51084"/>
    </source>
</evidence>
<feature type="domain" description="HIT" evidence="2">
    <location>
        <begin position="1"/>
        <end position="52"/>
    </location>
</feature>
<evidence type="ECO:0000313" key="3">
    <source>
        <dbReference type="EMBL" id="RZS29764.1"/>
    </source>
</evidence>
<feature type="short sequence motif" description="Histidine triad motif" evidence="1">
    <location>
        <begin position="37"/>
        <end position="41"/>
    </location>
</feature>
<dbReference type="AlphaFoldDB" id="A0A4Q7KC45"/>
<dbReference type="InterPro" id="IPR011146">
    <property type="entry name" value="HIT-like"/>
</dbReference>
<reference evidence="3 4" key="1">
    <citation type="submission" date="2019-02" db="EMBL/GenBank/DDBJ databases">
        <title>Genomic Encyclopedia of Type Strains, Phase IV (KMG-IV): sequencing the most valuable type-strain genomes for metagenomic binning, comparative biology and taxonomic classification.</title>
        <authorList>
            <person name="Goeker M."/>
        </authorList>
    </citation>
    <scope>NUCLEOTIDE SEQUENCE [LARGE SCALE GENOMIC DNA]</scope>
    <source>
        <strain evidence="3 4">DSM 101727</strain>
    </source>
</reference>
<proteinExistence type="predicted"/>
<accession>A0A4Q7KC45</accession>
<protein>
    <submittedName>
        <fullName evidence="3">HIT domain-containing protein</fullName>
    </submittedName>
</protein>
<dbReference type="EMBL" id="SGWQ01000018">
    <property type="protein sequence ID" value="RZS29764.1"/>
    <property type="molecule type" value="Genomic_DNA"/>
</dbReference>
<dbReference type="PROSITE" id="PS00892">
    <property type="entry name" value="HIT_1"/>
    <property type="match status" value="1"/>
</dbReference>
<dbReference type="InterPro" id="IPR019808">
    <property type="entry name" value="Histidine_triad_CS"/>
</dbReference>
<sequence>MHQACVFCEIEAGTDLRCEGVRLSLADGAAAGQDVFHVHLHVIPRFRGDTRTGRRATRAALDEVAGKVRRAQP</sequence>
<dbReference type="RefSeq" id="WP_242613815.1">
    <property type="nucleotide sequence ID" value="NZ_SGWQ01000018.1"/>
</dbReference>
<dbReference type="GO" id="GO:0003824">
    <property type="term" value="F:catalytic activity"/>
    <property type="evidence" value="ECO:0007669"/>
    <property type="project" value="InterPro"/>
</dbReference>
<dbReference type="SUPFAM" id="SSF54197">
    <property type="entry name" value="HIT-like"/>
    <property type="match status" value="1"/>
</dbReference>
<keyword evidence="4" id="KW-1185">Reference proteome</keyword>
<gene>
    <name evidence="3" type="ORF">EV193_11818</name>
</gene>
<organism evidence="3 4">
    <name type="scientific">Herbihabitans rhizosphaerae</name>
    <dbReference type="NCBI Taxonomy" id="1872711"/>
    <lineage>
        <taxon>Bacteria</taxon>
        <taxon>Bacillati</taxon>
        <taxon>Actinomycetota</taxon>
        <taxon>Actinomycetes</taxon>
        <taxon>Pseudonocardiales</taxon>
        <taxon>Pseudonocardiaceae</taxon>
        <taxon>Herbihabitans</taxon>
    </lineage>
</organism>